<protein>
    <submittedName>
        <fullName evidence="3">Glycosyl transferase group 1</fullName>
    </submittedName>
</protein>
<accession>A0A0G1M3K7</accession>
<name>A0A0G1M3K7_9BACT</name>
<dbReference type="InterPro" id="IPR050194">
    <property type="entry name" value="Glycosyltransferase_grp1"/>
</dbReference>
<dbReference type="InterPro" id="IPR028098">
    <property type="entry name" value="Glyco_trans_4-like_N"/>
</dbReference>
<dbReference type="InterPro" id="IPR001296">
    <property type="entry name" value="Glyco_trans_1"/>
</dbReference>
<evidence type="ECO:0000259" key="2">
    <source>
        <dbReference type="Pfam" id="PF13439"/>
    </source>
</evidence>
<evidence type="ECO:0000313" key="4">
    <source>
        <dbReference type="Proteomes" id="UP000034264"/>
    </source>
</evidence>
<organism evidence="3 4">
    <name type="scientific">Candidatus Amesbacteria bacterium GW2011_GWC2_45_19</name>
    <dbReference type="NCBI Taxonomy" id="1618366"/>
    <lineage>
        <taxon>Bacteria</taxon>
        <taxon>Candidatus Amesiibacteriota</taxon>
    </lineage>
</organism>
<evidence type="ECO:0000259" key="1">
    <source>
        <dbReference type="Pfam" id="PF00534"/>
    </source>
</evidence>
<proteinExistence type="predicted"/>
<dbReference type="SUPFAM" id="SSF53756">
    <property type="entry name" value="UDP-Glycosyltransferase/glycogen phosphorylase"/>
    <property type="match status" value="1"/>
</dbReference>
<feature type="domain" description="Glycosyl transferase family 1" evidence="1">
    <location>
        <begin position="185"/>
        <end position="344"/>
    </location>
</feature>
<dbReference type="PANTHER" id="PTHR45947">
    <property type="entry name" value="SULFOQUINOVOSYL TRANSFERASE SQD2"/>
    <property type="match status" value="1"/>
</dbReference>
<dbReference type="AlphaFoldDB" id="A0A0G1M3K7"/>
<feature type="domain" description="Glycosyltransferase subfamily 4-like N-terminal" evidence="2">
    <location>
        <begin position="14"/>
        <end position="177"/>
    </location>
</feature>
<keyword evidence="3" id="KW-0808">Transferase</keyword>
<dbReference type="PANTHER" id="PTHR45947:SF3">
    <property type="entry name" value="SULFOQUINOVOSYL TRANSFERASE SQD2"/>
    <property type="match status" value="1"/>
</dbReference>
<reference evidence="3 4" key="1">
    <citation type="journal article" date="2015" name="Nature">
        <title>rRNA introns, odd ribosomes, and small enigmatic genomes across a large radiation of phyla.</title>
        <authorList>
            <person name="Brown C.T."/>
            <person name="Hug L.A."/>
            <person name="Thomas B.C."/>
            <person name="Sharon I."/>
            <person name="Castelle C.J."/>
            <person name="Singh A."/>
            <person name="Wilkins M.J."/>
            <person name="Williams K.H."/>
            <person name="Banfield J.F."/>
        </authorList>
    </citation>
    <scope>NUCLEOTIDE SEQUENCE [LARGE SCALE GENOMIC DNA]</scope>
</reference>
<sequence length="367" mass="40980">MRILFVTATYAPSINGVAYQVQILKRAIEKLGHPVMVLAPSFPGYLDAEKSVVRYLSFPNPFAKSHPIGIPLLNQKTVAKFSPQIVHTHHPLIVGKLATLLAAKYHAPLFFTAHTNYQQYLYHYFPYGLEYTSKILSTDIKTLVQKCHTIICPSPETQKRFIKLGLQNTQVIPNCIEDGIFTPVSQKKTSYPTLVFTGRIEKEKNPLMLIKISRHLKTLIHNFRLYIAGTGNMLQQVSSLINKYHLQENILVLGDTPRLLLPRLYQDANLFITASTSEVMPLSVIEALSCGLPVVALKNANLESLVTHDRNGLILPASPKIIATQIWNLLQNPQKLSTMSKNAAADSKRFVVTKVAAQLISLYSSAI</sequence>
<dbReference type="Pfam" id="PF00534">
    <property type="entry name" value="Glycos_transf_1"/>
    <property type="match status" value="1"/>
</dbReference>
<dbReference type="EMBL" id="LCKS01000006">
    <property type="protein sequence ID" value="KKU02841.1"/>
    <property type="molecule type" value="Genomic_DNA"/>
</dbReference>
<dbReference type="Pfam" id="PF13439">
    <property type="entry name" value="Glyco_transf_4"/>
    <property type="match status" value="1"/>
</dbReference>
<comment type="caution">
    <text evidence="3">The sequence shown here is derived from an EMBL/GenBank/DDBJ whole genome shotgun (WGS) entry which is preliminary data.</text>
</comment>
<evidence type="ECO:0000313" key="3">
    <source>
        <dbReference type="EMBL" id="KKU02841.1"/>
    </source>
</evidence>
<dbReference type="Proteomes" id="UP000034264">
    <property type="component" value="Unassembled WGS sequence"/>
</dbReference>
<dbReference type="GO" id="GO:0016757">
    <property type="term" value="F:glycosyltransferase activity"/>
    <property type="evidence" value="ECO:0007669"/>
    <property type="project" value="InterPro"/>
</dbReference>
<gene>
    <name evidence="3" type="ORF">UX05_C0006G0014</name>
</gene>
<dbReference type="Gene3D" id="3.40.50.2000">
    <property type="entry name" value="Glycogen Phosphorylase B"/>
    <property type="match status" value="2"/>
</dbReference>